<dbReference type="CDD" id="cd00130">
    <property type="entry name" value="PAS"/>
    <property type="match status" value="1"/>
</dbReference>
<dbReference type="InterPro" id="IPR002197">
    <property type="entry name" value="HTH_Fis"/>
</dbReference>
<dbReference type="InterPro" id="IPR027417">
    <property type="entry name" value="P-loop_NTPase"/>
</dbReference>
<dbReference type="Gene3D" id="1.10.10.60">
    <property type="entry name" value="Homeodomain-like"/>
    <property type="match status" value="1"/>
</dbReference>
<evidence type="ECO:0000259" key="6">
    <source>
        <dbReference type="PROSITE" id="PS50045"/>
    </source>
</evidence>
<dbReference type="PATRIC" id="fig|1191523.3.peg.494"/>
<dbReference type="PROSITE" id="PS50045">
    <property type="entry name" value="SIGMA54_INTERACT_4"/>
    <property type="match status" value="1"/>
</dbReference>
<evidence type="ECO:0000256" key="1">
    <source>
        <dbReference type="ARBA" id="ARBA00022741"/>
    </source>
</evidence>
<dbReference type="PROSITE" id="PS50112">
    <property type="entry name" value="PAS"/>
    <property type="match status" value="1"/>
</dbReference>
<dbReference type="InterPro" id="IPR003593">
    <property type="entry name" value="AAA+_ATPase"/>
</dbReference>
<dbReference type="InterPro" id="IPR002078">
    <property type="entry name" value="Sigma_54_int"/>
</dbReference>
<dbReference type="Proteomes" id="UP000009011">
    <property type="component" value="Chromosome"/>
</dbReference>
<organism evidence="8 9">
    <name type="scientific">Melioribacter roseus (strain DSM 23840 / JCM 17771 / VKM B-2668 / P3M-2)</name>
    <dbReference type="NCBI Taxonomy" id="1191523"/>
    <lineage>
        <taxon>Bacteria</taxon>
        <taxon>Pseudomonadati</taxon>
        <taxon>Ignavibacteriota</taxon>
        <taxon>Ignavibacteria</taxon>
        <taxon>Ignavibacteriales</taxon>
        <taxon>Melioribacteraceae</taxon>
        <taxon>Melioribacter</taxon>
    </lineage>
</organism>
<dbReference type="KEGG" id="mro:MROS_0474"/>
<dbReference type="SMART" id="SM00091">
    <property type="entry name" value="PAS"/>
    <property type="match status" value="1"/>
</dbReference>
<dbReference type="Gene3D" id="1.10.8.60">
    <property type="match status" value="1"/>
</dbReference>
<protein>
    <submittedName>
        <fullName evidence="8">Transcriptional regulator</fullName>
    </submittedName>
</protein>
<dbReference type="NCBIfam" id="TIGR00229">
    <property type="entry name" value="sensory_box"/>
    <property type="match status" value="1"/>
</dbReference>
<dbReference type="SMART" id="SM00382">
    <property type="entry name" value="AAA"/>
    <property type="match status" value="1"/>
</dbReference>
<dbReference type="InterPro" id="IPR025662">
    <property type="entry name" value="Sigma_54_int_dom_ATP-bd_1"/>
</dbReference>
<dbReference type="Pfam" id="PF13426">
    <property type="entry name" value="PAS_9"/>
    <property type="match status" value="1"/>
</dbReference>
<keyword evidence="1" id="KW-0547">Nucleotide-binding</keyword>
<dbReference type="eggNOG" id="COG3829">
    <property type="taxonomic scope" value="Bacteria"/>
</dbReference>
<dbReference type="GO" id="GO:0005524">
    <property type="term" value="F:ATP binding"/>
    <property type="evidence" value="ECO:0007669"/>
    <property type="project" value="UniProtKB-KW"/>
</dbReference>
<keyword evidence="4" id="KW-0238">DNA-binding</keyword>
<evidence type="ECO:0000313" key="8">
    <source>
        <dbReference type="EMBL" id="AFN73717.1"/>
    </source>
</evidence>
<dbReference type="SUPFAM" id="SSF55785">
    <property type="entry name" value="PYP-like sensor domain (PAS domain)"/>
    <property type="match status" value="1"/>
</dbReference>
<dbReference type="HOGENOM" id="CLU_000445_8_1_10"/>
<dbReference type="GO" id="GO:0043565">
    <property type="term" value="F:sequence-specific DNA binding"/>
    <property type="evidence" value="ECO:0007669"/>
    <property type="project" value="InterPro"/>
</dbReference>
<dbReference type="Gene3D" id="3.30.450.20">
    <property type="entry name" value="PAS domain"/>
    <property type="match status" value="1"/>
</dbReference>
<proteinExistence type="predicted"/>
<dbReference type="InterPro" id="IPR025944">
    <property type="entry name" value="Sigma_54_int_dom_CS"/>
</dbReference>
<dbReference type="EMBL" id="CP003557">
    <property type="protein sequence ID" value="AFN73717.1"/>
    <property type="molecule type" value="Genomic_DNA"/>
</dbReference>
<feature type="domain" description="PAS" evidence="7">
    <location>
        <begin position="1"/>
        <end position="46"/>
    </location>
</feature>
<dbReference type="SUPFAM" id="SSF52540">
    <property type="entry name" value="P-loop containing nucleoside triphosphate hydrolases"/>
    <property type="match status" value="1"/>
</dbReference>
<dbReference type="GO" id="GO:0006355">
    <property type="term" value="P:regulation of DNA-templated transcription"/>
    <property type="evidence" value="ECO:0007669"/>
    <property type="project" value="InterPro"/>
</dbReference>
<dbReference type="InterPro" id="IPR025943">
    <property type="entry name" value="Sigma_54_int_dom_ATP-bd_2"/>
</dbReference>
<dbReference type="OrthoDB" id="9810703at2"/>
<dbReference type="Gene3D" id="3.40.50.300">
    <property type="entry name" value="P-loop containing nucleotide triphosphate hydrolases"/>
    <property type="match status" value="1"/>
</dbReference>
<accession>I6YT38</accession>
<gene>
    <name evidence="8" type="ordered locus">MROS_0474</name>
</gene>
<dbReference type="PROSITE" id="PS00688">
    <property type="entry name" value="SIGMA54_INTERACT_3"/>
    <property type="match status" value="1"/>
</dbReference>
<evidence type="ECO:0000256" key="3">
    <source>
        <dbReference type="ARBA" id="ARBA00023015"/>
    </source>
</evidence>
<evidence type="ECO:0000256" key="4">
    <source>
        <dbReference type="ARBA" id="ARBA00023125"/>
    </source>
</evidence>
<dbReference type="InterPro" id="IPR035965">
    <property type="entry name" value="PAS-like_dom_sf"/>
</dbReference>
<dbReference type="PANTHER" id="PTHR32071">
    <property type="entry name" value="TRANSCRIPTIONAL REGULATORY PROTEIN"/>
    <property type="match status" value="1"/>
</dbReference>
<dbReference type="PANTHER" id="PTHR32071:SF57">
    <property type="entry name" value="C4-DICARBOXYLATE TRANSPORT TRANSCRIPTIONAL REGULATORY PROTEIN DCTD"/>
    <property type="match status" value="1"/>
</dbReference>
<dbReference type="Pfam" id="PF02954">
    <property type="entry name" value="HTH_8"/>
    <property type="match status" value="1"/>
</dbReference>
<reference evidence="8 9" key="1">
    <citation type="journal article" date="2013" name="PLoS ONE">
        <title>Genomic analysis of Melioribacter roseus, facultatively anaerobic organotrophic bacterium representing a novel deep lineage within Bacteriodetes/Chlorobi group.</title>
        <authorList>
            <person name="Kadnikov V.V."/>
            <person name="Mardanov A.V."/>
            <person name="Podosokorskaya O.A."/>
            <person name="Gavrilov S.N."/>
            <person name="Kublanov I.V."/>
            <person name="Beletsky A.V."/>
            <person name="Bonch-Osmolovskaya E.A."/>
            <person name="Ravin N.V."/>
        </authorList>
    </citation>
    <scope>NUCLEOTIDE SEQUENCE [LARGE SCALE GENOMIC DNA]</scope>
    <source>
        <strain evidence="9">JCM 17771 / P3M-2</strain>
    </source>
</reference>
<feature type="domain" description="Sigma-54 factor interaction" evidence="6">
    <location>
        <begin position="131"/>
        <end position="360"/>
    </location>
</feature>
<dbReference type="InterPro" id="IPR009057">
    <property type="entry name" value="Homeodomain-like_sf"/>
</dbReference>
<keyword evidence="5" id="KW-0804">Transcription</keyword>
<keyword evidence="3" id="KW-0805">Transcription regulation</keyword>
<dbReference type="SUPFAM" id="SSF46689">
    <property type="entry name" value="Homeodomain-like"/>
    <property type="match status" value="1"/>
</dbReference>
<evidence type="ECO:0000256" key="5">
    <source>
        <dbReference type="ARBA" id="ARBA00023163"/>
    </source>
</evidence>
<dbReference type="CDD" id="cd00009">
    <property type="entry name" value="AAA"/>
    <property type="match status" value="1"/>
</dbReference>
<dbReference type="FunFam" id="3.40.50.300:FF:000006">
    <property type="entry name" value="DNA-binding transcriptional regulator NtrC"/>
    <property type="match status" value="1"/>
</dbReference>
<name>I6YT38_MELRP</name>
<dbReference type="RefSeq" id="WP_014855154.1">
    <property type="nucleotide sequence ID" value="NC_018178.1"/>
</dbReference>
<dbReference type="PROSITE" id="PS00676">
    <property type="entry name" value="SIGMA54_INTERACT_2"/>
    <property type="match status" value="1"/>
</dbReference>
<sequence>MHRRKEEILDFLAEGVFTVDKNFVINYFNKASERITGFDPDEVKGRMCKQVFQSDLCTGKCPIAEALSSGRNLFDLKSRIKKKDGTFVNVKLNVGILKDEDQNPVGGVVTFRDLSYLLDNKYDNCEHFYGIVGNSRVMTNIFNLIQEIAYTDASVLITGETGTGKEMIANAIQATSKRKNEKYIKVNCAVLPPSLLASELFGHAKGAFTDAVKDRIGRFELADGGTIFLDEIAEMPIQMQAQLLRVIQEGTFERLGESITRKVDVRIIAATNVDIKEAIEAGKFREDLYYRLNVIPIEVPPLRERKEDIPFLVTHFLKKYDFVYKKEIVKIDKDALDILIAYHWPGNIRELENVIEYAVIRTKSEESITLCSLPEFIFDGKTTCGKKQSQSVSPARLLQLLEENHWNKSKVARLLGINRTTLWRWMKESNLT</sequence>
<keyword evidence="9" id="KW-1185">Reference proteome</keyword>
<dbReference type="Pfam" id="PF00158">
    <property type="entry name" value="Sigma54_activat"/>
    <property type="match status" value="1"/>
</dbReference>
<dbReference type="InterPro" id="IPR000014">
    <property type="entry name" value="PAS"/>
</dbReference>
<evidence type="ECO:0000259" key="7">
    <source>
        <dbReference type="PROSITE" id="PS50112"/>
    </source>
</evidence>
<dbReference type="Pfam" id="PF25601">
    <property type="entry name" value="AAA_lid_14"/>
    <property type="match status" value="1"/>
</dbReference>
<evidence type="ECO:0000256" key="2">
    <source>
        <dbReference type="ARBA" id="ARBA00022840"/>
    </source>
</evidence>
<dbReference type="STRING" id="1191523.MROS_0474"/>
<evidence type="ECO:0000313" key="9">
    <source>
        <dbReference type="Proteomes" id="UP000009011"/>
    </source>
</evidence>
<dbReference type="InterPro" id="IPR058031">
    <property type="entry name" value="AAA_lid_NorR"/>
</dbReference>
<dbReference type="PROSITE" id="PS00675">
    <property type="entry name" value="SIGMA54_INTERACT_1"/>
    <property type="match status" value="1"/>
</dbReference>
<dbReference type="AlphaFoldDB" id="I6YT38"/>
<dbReference type="PRINTS" id="PR01590">
    <property type="entry name" value="HTHFIS"/>
</dbReference>
<keyword evidence="2" id="KW-0067">ATP-binding</keyword>